<dbReference type="InterPro" id="IPR058251">
    <property type="entry name" value="zf_Tbcl_3"/>
</dbReference>
<dbReference type="Pfam" id="PF26647">
    <property type="entry name" value="zf_Tbcl_3"/>
    <property type="match status" value="1"/>
</dbReference>
<protein>
    <recommendedName>
        <fullName evidence="6">F-box domain-containing protein</fullName>
    </recommendedName>
</protein>
<evidence type="ECO:0000259" key="3">
    <source>
        <dbReference type="Pfam" id="PF26648"/>
    </source>
</evidence>
<dbReference type="OrthoDB" id="5600002at2759"/>
<feature type="domain" description="Probable treble clef zinc finger fungi" evidence="3">
    <location>
        <begin position="131"/>
        <end position="162"/>
    </location>
</feature>
<dbReference type="Pfam" id="PF26648">
    <property type="entry name" value="zf_Tbcl_4"/>
    <property type="match status" value="1"/>
</dbReference>
<evidence type="ECO:0000259" key="2">
    <source>
        <dbReference type="Pfam" id="PF26647"/>
    </source>
</evidence>
<evidence type="ECO:0000313" key="4">
    <source>
        <dbReference type="EMBL" id="KAF1992554.1"/>
    </source>
</evidence>
<keyword evidence="5" id="KW-1185">Reference proteome</keyword>
<sequence length="543" mass="62405">MAVPFAGHLPNPLLYANHQHQLQIQTQQMQQQLQAQTATMQQHMAAAQQFLQSTVANVLPRAPLRDPPYKPSIAPRVDRRPTGIDLEALTVTGRCKFQSKAGVSCQRTATYHRQDCFSVCKTHKTQKMRVGVCKAVVKGRQCGLTFKWKPPYNELCREHEKHKMPCHFLKLPTELRLMILQYLLPNQPVPSAGVNPLRSDRIKSTLGLLRVNKQLCSDATEIIYGQTPFFVRVTTSGVKLCGHDFMGAVATHDPWNPHMMMSMTSFFNNFQIQRVRKLCIQITMEKRPSSHNPRRADTQKWDDEIEVYLLRDVVKEFVCSLSTCNRLQQLKVLVTFENFAWKDANSMGHERALKLLIDPFTAVLSNIPSPHLYDIHHHSVGHLSPRESYYTYPSLDPEWNAHKLSSTALKDRWESALKLKRDDRSPLDCDGEKRSQAATLYQTMHQLHDQIVASSYHNKLPRGRYSFMHRARVAREANDAHRIAVLYTELKAGAEECMEREQRKLDYKKQLVRNQFVDPWAGGEIKKEDRPGDRSANPLLLLD</sequence>
<dbReference type="PANTHER" id="PTHR42085">
    <property type="entry name" value="F-BOX DOMAIN-CONTAINING PROTEIN"/>
    <property type="match status" value="1"/>
</dbReference>
<dbReference type="EMBL" id="ML977137">
    <property type="protein sequence ID" value="KAF1992554.1"/>
    <property type="molecule type" value="Genomic_DNA"/>
</dbReference>
<proteinExistence type="predicted"/>
<dbReference type="PANTHER" id="PTHR42085:SF2">
    <property type="entry name" value="F-BOX DOMAIN-CONTAINING PROTEIN"/>
    <property type="match status" value="1"/>
</dbReference>
<evidence type="ECO:0000256" key="1">
    <source>
        <dbReference type="SAM" id="MobiDB-lite"/>
    </source>
</evidence>
<feature type="domain" description="Probable treble clef zinc finger" evidence="2">
    <location>
        <begin position="92"/>
        <end position="129"/>
    </location>
</feature>
<evidence type="ECO:0000313" key="5">
    <source>
        <dbReference type="Proteomes" id="UP000800041"/>
    </source>
</evidence>
<organism evidence="4 5">
    <name type="scientific">Aulographum hederae CBS 113979</name>
    <dbReference type="NCBI Taxonomy" id="1176131"/>
    <lineage>
        <taxon>Eukaryota</taxon>
        <taxon>Fungi</taxon>
        <taxon>Dikarya</taxon>
        <taxon>Ascomycota</taxon>
        <taxon>Pezizomycotina</taxon>
        <taxon>Dothideomycetes</taxon>
        <taxon>Pleosporomycetidae</taxon>
        <taxon>Aulographales</taxon>
        <taxon>Aulographaceae</taxon>
    </lineage>
</organism>
<name>A0A6G1HHJ6_9PEZI</name>
<dbReference type="InterPro" id="IPR058252">
    <property type="entry name" value="zf_Tbcl_4"/>
</dbReference>
<feature type="region of interest" description="Disordered" evidence="1">
    <location>
        <begin position="522"/>
        <end position="543"/>
    </location>
</feature>
<reference evidence="4" key="1">
    <citation type="journal article" date="2020" name="Stud. Mycol.">
        <title>101 Dothideomycetes genomes: a test case for predicting lifestyles and emergence of pathogens.</title>
        <authorList>
            <person name="Haridas S."/>
            <person name="Albert R."/>
            <person name="Binder M."/>
            <person name="Bloem J."/>
            <person name="Labutti K."/>
            <person name="Salamov A."/>
            <person name="Andreopoulos B."/>
            <person name="Baker S."/>
            <person name="Barry K."/>
            <person name="Bills G."/>
            <person name="Bluhm B."/>
            <person name="Cannon C."/>
            <person name="Castanera R."/>
            <person name="Culley D."/>
            <person name="Daum C."/>
            <person name="Ezra D."/>
            <person name="Gonzalez J."/>
            <person name="Henrissat B."/>
            <person name="Kuo A."/>
            <person name="Liang C."/>
            <person name="Lipzen A."/>
            <person name="Lutzoni F."/>
            <person name="Magnuson J."/>
            <person name="Mondo S."/>
            <person name="Nolan M."/>
            <person name="Ohm R."/>
            <person name="Pangilinan J."/>
            <person name="Park H.-J."/>
            <person name="Ramirez L."/>
            <person name="Alfaro M."/>
            <person name="Sun H."/>
            <person name="Tritt A."/>
            <person name="Yoshinaga Y."/>
            <person name="Zwiers L.-H."/>
            <person name="Turgeon B."/>
            <person name="Goodwin S."/>
            <person name="Spatafora J."/>
            <person name="Crous P."/>
            <person name="Grigoriev I."/>
        </authorList>
    </citation>
    <scope>NUCLEOTIDE SEQUENCE</scope>
    <source>
        <strain evidence="4">CBS 113979</strain>
    </source>
</reference>
<feature type="compositionally biased region" description="Basic and acidic residues" evidence="1">
    <location>
        <begin position="524"/>
        <end position="533"/>
    </location>
</feature>
<evidence type="ECO:0008006" key="6">
    <source>
        <dbReference type="Google" id="ProtNLM"/>
    </source>
</evidence>
<dbReference type="Proteomes" id="UP000800041">
    <property type="component" value="Unassembled WGS sequence"/>
</dbReference>
<gene>
    <name evidence="4" type="ORF">K402DRAFT_416204</name>
</gene>
<dbReference type="AlphaFoldDB" id="A0A6G1HHJ6"/>
<accession>A0A6G1HHJ6</accession>
<dbReference type="InterPro" id="IPR038883">
    <property type="entry name" value="AN11006-like"/>
</dbReference>